<dbReference type="EMBL" id="CP000050">
    <property type="protein sequence ID" value="AAY51313.1"/>
    <property type="molecule type" value="Genomic_DNA"/>
</dbReference>
<dbReference type="Proteomes" id="UP000000420">
    <property type="component" value="Chromosome"/>
</dbReference>
<evidence type="ECO:0000313" key="3">
    <source>
        <dbReference type="Proteomes" id="UP000000420"/>
    </source>
</evidence>
<organism evidence="2 3">
    <name type="scientific">Xanthomonas campestris pv. campestris (strain 8004)</name>
    <dbReference type="NCBI Taxonomy" id="314565"/>
    <lineage>
        <taxon>Bacteria</taxon>
        <taxon>Pseudomonadati</taxon>
        <taxon>Pseudomonadota</taxon>
        <taxon>Gammaproteobacteria</taxon>
        <taxon>Lysobacterales</taxon>
        <taxon>Lysobacteraceae</taxon>
        <taxon>Xanthomonas</taxon>
    </lineage>
</organism>
<keyword evidence="2" id="KW-0238">DNA-binding</keyword>
<dbReference type="PROSITE" id="PS50943">
    <property type="entry name" value="HTH_CROC1"/>
    <property type="match status" value="1"/>
</dbReference>
<gene>
    <name evidence="2" type="ordered locus">XC_4277</name>
</gene>
<dbReference type="SUPFAM" id="SSF47413">
    <property type="entry name" value="lambda repressor-like DNA-binding domains"/>
    <property type="match status" value="1"/>
</dbReference>
<dbReference type="Pfam" id="PF13560">
    <property type="entry name" value="HTH_31"/>
    <property type="match status" value="1"/>
</dbReference>
<accession>A0A0H2XCU9</accession>
<evidence type="ECO:0000259" key="1">
    <source>
        <dbReference type="PROSITE" id="PS50943"/>
    </source>
</evidence>
<evidence type="ECO:0000313" key="2">
    <source>
        <dbReference type="EMBL" id="AAY51313.1"/>
    </source>
</evidence>
<dbReference type="GO" id="GO:0003677">
    <property type="term" value="F:DNA binding"/>
    <property type="evidence" value="ECO:0007669"/>
    <property type="project" value="UniProtKB-KW"/>
</dbReference>
<protein>
    <submittedName>
        <fullName evidence="2">DNA-binding protein</fullName>
    </submittedName>
</protein>
<dbReference type="KEGG" id="xcb:XC_4277"/>
<dbReference type="CDD" id="cd00093">
    <property type="entry name" value="HTH_XRE"/>
    <property type="match status" value="1"/>
</dbReference>
<dbReference type="InterPro" id="IPR010982">
    <property type="entry name" value="Lambda_DNA-bd_dom_sf"/>
</dbReference>
<dbReference type="HOGENOM" id="CLU_066192_30_1_6"/>
<proteinExistence type="predicted"/>
<dbReference type="InterPro" id="IPR001387">
    <property type="entry name" value="Cro/C1-type_HTH"/>
</dbReference>
<reference evidence="2 3" key="1">
    <citation type="journal article" date="2005" name="Genome Res.">
        <title>Comparative and functional genomic analyses of the pathogenicity of phytopathogen Xanthomonas campestris pv. campestris.</title>
        <authorList>
            <person name="Qian W."/>
            <person name="Jia Y."/>
            <person name="Ren S.X."/>
            <person name="He Y.Q."/>
            <person name="Feng J.X."/>
            <person name="Lu L.F."/>
            <person name="Sun Q."/>
            <person name="Ying G."/>
            <person name="Tang D.J."/>
            <person name="Tang H."/>
            <person name="Wu W."/>
            <person name="Hao P."/>
            <person name="Wang L."/>
            <person name="Jiang B.L."/>
            <person name="Zeng S."/>
            <person name="Gu W.Y."/>
            <person name="Lu G."/>
            <person name="Rong L."/>
            <person name="Tian Y."/>
            <person name="Yao Z."/>
            <person name="Fu G."/>
            <person name="Chen B."/>
            <person name="Fang R."/>
            <person name="Qiang B."/>
            <person name="Chen Z."/>
            <person name="Zhao G.P."/>
            <person name="Tang J.L."/>
            <person name="He C."/>
        </authorList>
    </citation>
    <scope>NUCLEOTIDE SEQUENCE [LARGE SCALE GENOMIC DNA]</scope>
    <source>
        <strain evidence="2 3">8004</strain>
    </source>
</reference>
<feature type="domain" description="HTH cro/C1-type" evidence="1">
    <location>
        <begin position="26"/>
        <end position="80"/>
    </location>
</feature>
<dbReference type="Gene3D" id="1.10.260.40">
    <property type="entry name" value="lambda repressor-like DNA-binding domains"/>
    <property type="match status" value="1"/>
</dbReference>
<sequence>MRPINVAAMPIKSIHKDHYDILLQQLRELRLSAGLTQVALSTALERPQSYVSDVERGSRRMDLLQLRDFCNACGTSLTKFVTEFEKELK</sequence>
<dbReference type="AlphaFoldDB" id="A0A0H2XCU9"/>
<name>A0A0H2XCU9_XANC8</name>
<dbReference type="SMART" id="SM00530">
    <property type="entry name" value="HTH_XRE"/>
    <property type="match status" value="1"/>
</dbReference>